<evidence type="ECO:0000313" key="2">
    <source>
        <dbReference type="Proteomes" id="UP001233999"/>
    </source>
</evidence>
<dbReference type="AlphaFoldDB" id="A0AAD7Z6J8"/>
<comment type="caution">
    <text evidence="1">The sequence shown here is derived from an EMBL/GenBank/DDBJ whole genome shotgun (WGS) entry which is preliminary data.</text>
</comment>
<feature type="non-terminal residue" evidence="1">
    <location>
        <position position="1"/>
    </location>
</feature>
<accession>A0AAD7Z6J8</accession>
<name>A0AAD7Z6J8_DIPPU</name>
<organism evidence="1 2">
    <name type="scientific">Diploptera punctata</name>
    <name type="common">Pacific beetle cockroach</name>
    <dbReference type="NCBI Taxonomy" id="6984"/>
    <lineage>
        <taxon>Eukaryota</taxon>
        <taxon>Metazoa</taxon>
        <taxon>Ecdysozoa</taxon>
        <taxon>Arthropoda</taxon>
        <taxon>Hexapoda</taxon>
        <taxon>Insecta</taxon>
        <taxon>Pterygota</taxon>
        <taxon>Neoptera</taxon>
        <taxon>Polyneoptera</taxon>
        <taxon>Dictyoptera</taxon>
        <taxon>Blattodea</taxon>
        <taxon>Blaberoidea</taxon>
        <taxon>Blaberidae</taxon>
        <taxon>Diplopterinae</taxon>
        <taxon>Diploptera</taxon>
    </lineage>
</organism>
<gene>
    <name evidence="1" type="ORF">L9F63_007706</name>
</gene>
<dbReference type="Proteomes" id="UP001233999">
    <property type="component" value="Unassembled WGS sequence"/>
</dbReference>
<reference evidence="1" key="1">
    <citation type="journal article" date="2023" name="IScience">
        <title>Live-bearing cockroach genome reveals convergent evolutionary mechanisms linked to viviparity in insects and beyond.</title>
        <authorList>
            <person name="Fouks B."/>
            <person name="Harrison M.C."/>
            <person name="Mikhailova A.A."/>
            <person name="Marchal E."/>
            <person name="English S."/>
            <person name="Carruthers M."/>
            <person name="Jennings E.C."/>
            <person name="Chiamaka E.L."/>
            <person name="Frigard R.A."/>
            <person name="Pippel M."/>
            <person name="Attardo G.M."/>
            <person name="Benoit J.B."/>
            <person name="Bornberg-Bauer E."/>
            <person name="Tobe S.S."/>
        </authorList>
    </citation>
    <scope>NUCLEOTIDE SEQUENCE</scope>
    <source>
        <strain evidence="1">Stay&amp;Tobe</strain>
    </source>
</reference>
<reference evidence="1" key="2">
    <citation type="submission" date="2023-05" db="EMBL/GenBank/DDBJ databases">
        <authorList>
            <person name="Fouks B."/>
        </authorList>
    </citation>
    <scope>NUCLEOTIDE SEQUENCE</scope>
    <source>
        <strain evidence="1">Stay&amp;Tobe</strain>
        <tissue evidence="1">Testes</tissue>
    </source>
</reference>
<sequence>IKMMLTVLIKILKTRVRVLDQGNKNYFEGIGRKQMYEVEDKGPNFTGSFFSRTCVLYSFPLGAESIPGECTKRVRGFDGPRPTVISYL</sequence>
<feature type="non-terminal residue" evidence="1">
    <location>
        <position position="88"/>
    </location>
</feature>
<proteinExistence type="predicted"/>
<keyword evidence="2" id="KW-1185">Reference proteome</keyword>
<evidence type="ECO:0000313" key="1">
    <source>
        <dbReference type="EMBL" id="KAJ9575120.1"/>
    </source>
</evidence>
<protein>
    <submittedName>
        <fullName evidence="1">Uncharacterized protein</fullName>
    </submittedName>
</protein>
<dbReference type="EMBL" id="JASPKZ010010239">
    <property type="protein sequence ID" value="KAJ9575120.1"/>
    <property type="molecule type" value="Genomic_DNA"/>
</dbReference>